<reference evidence="10" key="1">
    <citation type="journal article" date="2020" name="mSystems">
        <title>Genome- and Community-Level Interaction Insights into Carbon Utilization and Element Cycling Functions of Hydrothermarchaeota in Hydrothermal Sediment.</title>
        <authorList>
            <person name="Zhou Z."/>
            <person name="Liu Y."/>
            <person name="Xu W."/>
            <person name="Pan J."/>
            <person name="Luo Z.H."/>
            <person name="Li M."/>
        </authorList>
    </citation>
    <scope>NUCLEOTIDE SEQUENCE [LARGE SCALE GENOMIC DNA]</scope>
    <source>
        <strain evidence="10">SpSt-780</strain>
    </source>
</reference>
<evidence type="ECO:0000259" key="9">
    <source>
        <dbReference type="PROSITE" id="PS51163"/>
    </source>
</evidence>
<evidence type="ECO:0000256" key="6">
    <source>
        <dbReference type="ARBA" id="ARBA00048220"/>
    </source>
</evidence>
<dbReference type="UniPathway" id="UPA00335"/>
<dbReference type="EC" id="3.6.1.7" evidence="7"/>
<feature type="active site" evidence="7">
    <location>
        <position position="36"/>
    </location>
</feature>
<dbReference type="PANTHER" id="PTHR42959:SF1">
    <property type="entry name" value="CARBAMOYLTRANSFERASE HYPF"/>
    <property type="match status" value="1"/>
</dbReference>
<evidence type="ECO:0000259" key="8">
    <source>
        <dbReference type="PROSITE" id="PS51160"/>
    </source>
</evidence>
<name>A0A7C4YC76_UNCW3</name>
<comment type="catalytic activity">
    <reaction evidence="6">
        <text>C-terminal L-cysteinyl-[HypE protein] + carbamoyl phosphate + ATP + H2O = C-terminal S-carboxamide-L-cysteinyl-[HypE protein] + AMP + phosphate + diphosphate + H(+)</text>
        <dbReference type="Rhea" id="RHEA:55636"/>
        <dbReference type="Rhea" id="RHEA-COMP:14247"/>
        <dbReference type="Rhea" id="RHEA-COMP:14392"/>
        <dbReference type="ChEBI" id="CHEBI:15377"/>
        <dbReference type="ChEBI" id="CHEBI:15378"/>
        <dbReference type="ChEBI" id="CHEBI:30616"/>
        <dbReference type="ChEBI" id="CHEBI:33019"/>
        <dbReference type="ChEBI" id="CHEBI:43474"/>
        <dbReference type="ChEBI" id="CHEBI:58228"/>
        <dbReference type="ChEBI" id="CHEBI:76913"/>
        <dbReference type="ChEBI" id="CHEBI:139126"/>
        <dbReference type="ChEBI" id="CHEBI:456215"/>
    </reaction>
</comment>
<dbReference type="InterPro" id="IPR017945">
    <property type="entry name" value="DHBP_synth_RibB-like_a/b_dom"/>
</dbReference>
<dbReference type="GO" id="GO:0008270">
    <property type="term" value="F:zinc ion binding"/>
    <property type="evidence" value="ECO:0007669"/>
    <property type="project" value="UniProtKB-KW"/>
</dbReference>
<feature type="domain" description="Acylphosphatase-like" evidence="8">
    <location>
        <begin position="3"/>
        <end position="89"/>
    </location>
</feature>
<dbReference type="GO" id="GO:0016874">
    <property type="term" value="F:ligase activity"/>
    <property type="evidence" value="ECO:0007669"/>
    <property type="project" value="UniProtKB-KW"/>
</dbReference>
<keyword evidence="2" id="KW-0436">Ligase</keyword>
<dbReference type="Pfam" id="PF17788">
    <property type="entry name" value="HypF_C"/>
    <property type="match status" value="1"/>
</dbReference>
<dbReference type="EMBL" id="DTHG01000030">
    <property type="protein sequence ID" value="HGW91420.1"/>
    <property type="molecule type" value="Genomic_DNA"/>
</dbReference>
<evidence type="ECO:0000256" key="5">
    <source>
        <dbReference type="ARBA" id="ARBA00022833"/>
    </source>
</evidence>
<dbReference type="GO" id="GO:0051604">
    <property type="term" value="P:protein maturation"/>
    <property type="evidence" value="ECO:0007669"/>
    <property type="project" value="TreeGrafter"/>
</dbReference>
<dbReference type="Gene3D" id="3.30.420.360">
    <property type="match status" value="1"/>
</dbReference>
<dbReference type="Pfam" id="PF00708">
    <property type="entry name" value="Acylphosphatase"/>
    <property type="match status" value="1"/>
</dbReference>
<evidence type="ECO:0000256" key="4">
    <source>
        <dbReference type="ARBA" id="ARBA00022771"/>
    </source>
</evidence>
<protein>
    <recommendedName>
        <fullName evidence="7">acylphosphatase</fullName>
        <ecNumber evidence="7">3.6.1.7</ecNumber>
    </recommendedName>
</protein>
<evidence type="ECO:0000256" key="3">
    <source>
        <dbReference type="ARBA" id="ARBA00022723"/>
    </source>
</evidence>
<dbReference type="InterPro" id="IPR006070">
    <property type="entry name" value="Sua5-like_dom"/>
</dbReference>
<keyword evidence="5" id="KW-0862">Zinc</keyword>
<dbReference type="PROSITE" id="PS51160">
    <property type="entry name" value="ACYLPHOSPHATASE_3"/>
    <property type="match status" value="1"/>
</dbReference>
<comment type="caution">
    <text evidence="10">The sequence shown here is derived from an EMBL/GenBank/DDBJ whole genome shotgun (WGS) entry which is preliminary data.</text>
</comment>
<evidence type="ECO:0000313" key="10">
    <source>
        <dbReference type="EMBL" id="HGW91420.1"/>
    </source>
</evidence>
<feature type="domain" description="YrdC-like" evidence="9">
    <location>
        <begin position="198"/>
        <end position="381"/>
    </location>
</feature>
<dbReference type="SUPFAM" id="SSF55821">
    <property type="entry name" value="YrdC/RibB"/>
    <property type="match status" value="1"/>
</dbReference>
<comment type="catalytic activity">
    <reaction evidence="7">
        <text>an acyl phosphate + H2O = a carboxylate + phosphate + H(+)</text>
        <dbReference type="Rhea" id="RHEA:14965"/>
        <dbReference type="ChEBI" id="CHEBI:15377"/>
        <dbReference type="ChEBI" id="CHEBI:15378"/>
        <dbReference type="ChEBI" id="CHEBI:29067"/>
        <dbReference type="ChEBI" id="CHEBI:43474"/>
        <dbReference type="ChEBI" id="CHEBI:59918"/>
        <dbReference type="EC" id="3.6.1.7"/>
    </reaction>
</comment>
<evidence type="ECO:0000256" key="1">
    <source>
        <dbReference type="ARBA" id="ARBA00004711"/>
    </source>
</evidence>
<dbReference type="Gene3D" id="3.30.110.120">
    <property type="match status" value="1"/>
</dbReference>
<dbReference type="GO" id="GO:0003725">
    <property type="term" value="F:double-stranded RNA binding"/>
    <property type="evidence" value="ECO:0007669"/>
    <property type="project" value="InterPro"/>
</dbReference>
<dbReference type="SUPFAM" id="SSF54975">
    <property type="entry name" value="Acylphosphatase/BLUF domain-like"/>
    <property type="match status" value="1"/>
</dbReference>
<dbReference type="Pfam" id="PF07503">
    <property type="entry name" value="zf-HYPF"/>
    <property type="match status" value="2"/>
</dbReference>
<gene>
    <name evidence="10" type="primary">hypF</name>
    <name evidence="10" type="ORF">ENV67_02630</name>
</gene>
<keyword evidence="7" id="KW-0378">Hydrolase</keyword>
<keyword evidence="4" id="KW-0863">Zinc-finger</keyword>
<dbReference type="InterPro" id="IPR017968">
    <property type="entry name" value="Acylphosphatase_CS"/>
</dbReference>
<dbReference type="Gene3D" id="3.90.870.50">
    <property type="match status" value="1"/>
</dbReference>
<dbReference type="PROSITE" id="PS51163">
    <property type="entry name" value="YRDC"/>
    <property type="match status" value="1"/>
</dbReference>
<dbReference type="InterPro" id="IPR004421">
    <property type="entry name" value="Carbamoyltransferase_HypF"/>
</dbReference>
<proteinExistence type="predicted"/>
<keyword evidence="10" id="KW-0808">Transferase</keyword>
<sequence length="502" mass="58125">MKTYEISVKGIVQGVGFRPFVFRCAKKYNLNGFIKNDSSGVFILIQGDEKKIEDFLNELNSNHPPRAKIISIERKIIDYEEMKDFRIIESEKKEIVSTYISPDIATCDDCLKELFDKNDRRYLYPFINCTNCGPRFTITFGIPYDRINTTMSIFKMCDECEDEYEDPLSRRFHAQPNACYKCGPEVFLLDKNLERISCDWIERTIELLNKGKILMIKGIGGYHIACDAYNSDAVKEVRKRKRRGNKPFALMGNIEMIKENCYLNECEERFLKSPQAPIVLLKKREDSKIPEEVAPGTDELGFMLPYTPLHHIIIKNINFPILLTSANISEETILYEDERIDRLKDIFDYVLTHNRKIFIWNEDSVARCFKGEIYPIRISRGFVPEPFKVPIFSDKTILGAGSDLKNAFCILKGDYAFTSQYIGDMGNIETENAFYKALEHFKRIYSLNIDFAVCDLHPEYITGNIISKIGIPHIKVQHHRAHFVSCLLENNILDDAIGFIFD</sequence>
<dbReference type="NCBIfam" id="TIGR00143">
    <property type="entry name" value="hypF"/>
    <property type="match status" value="1"/>
</dbReference>
<organism evidence="10">
    <name type="scientific">candidate division WOR-3 bacterium</name>
    <dbReference type="NCBI Taxonomy" id="2052148"/>
    <lineage>
        <taxon>Bacteria</taxon>
        <taxon>Bacteria division WOR-3</taxon>
    </lineage>
</organism>
<dbReference type="PANTHER" id="PTHR42959">
    <property type="entry name" value="CARBAMOYLTRANSFERASE"/>
    <property type="match status" value="1"/>
</dbReference>
<dbReference type="InterPro" id="IPR041440">
    <property type="entry name" value="HypF_C"/>
</dbReference>
<dbReference type="Pfam" id="PF01300">
    <property type="entry name" value="Sua5_yciO_yrdC"/>
    <property type="match status" value="1"/>
</dbReference>
<dbReference type="InterPro" id="IPR001792">
    <property type="entry name" value="Acylphosphatase-like_dom"/>
</dbReference>
<comment type="pathway">
    <text evidence="1">Protein modification; [NiFe] hydrogenase maturation.</text>
</comment>
<feature type="active site" evidence="7">
    <location>
        <position position="18"/>
    </location>
</feature>
<dbReference type="GO" id="GO:0016743">
    <property type="term" value="F:carboxyl- or carbamoyltransferase activity"/>
    <property type="evidence" value="ECO:0007669"/>
    <property type="project" value="InterPro"/>
</dbReference>
<dbReference type="InterPro" id="IPR051060">
    <property type="entry name" value="Carbamoyltrans_HypF-like"/>
</dbReference>
<evidence type="ECO:0000256" key="7">
    <source>
        <dbReference type="PROSITE-ProRule" id="PRU00520"/>
    </source>
</evidence>
<evidence type="ECO:0000256" key="2">
    <source>
        <dbReference type="ARBA" id="ARBA00022598"/>
    </source>
</evidence>
<keyword evidence="3" id="KW-0479">Metal-binding</keyword>
<dbReference type="GO" id="GO:0003998">
    <property type="term" value="F:acylphosphatase activity"/>
    <property type="evidence" value="ECO:0007669"/>
    <property type="project" value="UniProtKB-EC"/>
</dbReference>
<accession>A0A7C4YC76</accession>
<dbReference type="InterPro" id="IPR036046">
    <property type="entry name" value="Acylphosphatase-like_dom_sf"/>
</dbReference>
<dbReference type="InterPro" id="IPR011125">
    <property type="entry name" value="Znf_HypF"/>
</dbReference>
<dbReference type="PROSITE" id="PS00150">
    <property type="entry name" value="ACYLPHOSPHATASE_1"/>
    <property type="match status" value="1"/>
</dbReference>
<dbReference type="AlphaFoldDB" id="A0A7C4YC76"/>